<sequence>MPYYVLELPNYLFAFWKFIFTDHSRTKMHHVIFHNLIGNINDPRAYKLSTIVFDKVIESFGQSSTRVKKSGDNISKRKKILESSNLRNMNTSGLYLEERN</sequence>
<evidence type="ECO:0000313" key="1">
    <source>
        <dbReference type="EMBL" id="CAG6737452.1"/>
    </source>
</evidence>
<protein>
    <submittedName>
        <fullName evidence="1">Uncharacterized protein</fullName>
    </submittedName>
</protein>
<dbReference type="AlphaFoldDB" id="A0A8D8Z081"/>
<dbReference type="EMBL" id="HBUF01403324">
    <property type="protein sequence ID" value="CAG6737452.1"/>
    <property type="molecule type" value="Transcribed_RNA"/>
</dbReference>
<accession>A0A8D8Z081</accession>
<name>A0A8D8Z081_9HEMI</name>
<organism evidence="1">
    <name type="scientific">Cacopsylla melanoneura</name>
    <dbReference type="NCBI Taxonomy" id="428564"/>
    <lineage>
        <taxon>Eukaryota</taxon>
        <taxon>Metazoa</taxon>
        <taxon>Ecdysozoa</taxon>
        <taxon>Arthropoda</taxon>
        <taxon>Hexapoda</taxon>
        <taxon>Insecta</taxon>
        <taxon>Pterygota</taxon>
        <taxon>Neoptera</taxon>
        <taxon>Paraneoptera</taxon>
        <taxon>Hemiptera</taxon>
        <taxon>Sternorrhyncha</taxon>
        <taxon>Psylloidea</taxon>
        <taxon>Psyllidae</taxon>
        <taxon>Psyllinae</taxon>
        <taxon>Cacopsylla</taxon>
    </lineage>
</organism>
<proteinExistence type="predicted"/>
<reference evidence="1" key="1">
    <citation type="submission" date="2021-05" db="EMBL/GenBank/DDBJ databases">
        <authorList>
            <person name="Alioto T."/>
            <person name="Alioto T."/>
            <person name="Gomez Garrido J."/>
        </authorList>
    </citation>
    <scope>NUCLEOTIDE SEQUENCE</scope>
</reference>